<dbReference type="GO" id="GO:0005737">
    <property type="term" value="C:cytoplasm"/>
    <property type="evidence" value="ECO:0007669"/>
    <property type="project" value="TreeGrafter"/>
</dbReference>
<evidence type="ECO:0000259" key="1">
    <source>
        <dbReference type="Pfam" id="PF13460"/>
    </source>
</evidence>
<dbReference type="EMBL" id="JAEHFW010000003">
    <property type="protein sequence ID" value="MBK0381019.1"/>
    <property type="molecule type" value="Genomic_DNA"/>
</dbReference>
<dbReference type="PANTHER" id="PTHR48079:SF6">
    <property type="entry name" value="NAD(P)-BINDING DOMAIN-CONTAINING PROTEIN-RELATED"/>
    <property type="match status" value="1"/>
</dbReference>
<evidence type="ECO:0000313" key="2">
    <source>
        <dbReference type="EMBL" id="MBK0381019.1"/>
    </source>
</evidence>
<protein>
    <submittedName>
        <fullName evidence="2">SDR family oxidoreductase</fullName>
    </submittedName>
</protein>
<dbReference type="GO" id="GO:0004029">
    <property type="term" value="F:aldehyde dehydrogenase (NAD+) activity"/>
    <property type="evidence" value="ECO:0007669"/>
    <property type="project" value="TreeGrafter"/>
</dbReference>
<organism evidence="2 3">
    <name type="scientific">Mucilaginibacter segetis</name>
    <dbReference type="NCBI Taxonomy" id="2793071"/>
    <lineage>
        <taxon>Bacteria</taxon>
        <taxon>Pseudomonadati</taxon>
        <taxon>Bacteroidota</taxon>
        <taxon>Sphingobacteriia</taxon>
        <taxon>Sphingobacteriales</taxon>
        <taxon>Sphingobacteriaceae</taxon>
        <taxon>Mucilaginibacter</taxon>
    </lineage>
</organism>
<dbReference type="InterPro" id="IPR036291">
    <property type="entry name" value="NAD(P)-bd_dom_sf"/>
</dbReference>
<dbReference type="Proteomes" id="UP000613193">
    <property type="component" value="Unassembled WGS sequence"/>
</dbReference>
<dbReference type="Pfam" id="PF13460">
    <property type="entry name" value="NAD_binding_10"/>
    <property type="match status" value="1"/>
</dbReference>
<dbReference type="Gene3D" id="3.40.50.720">
    <property type="entry name" value="NAD(P)-binding Rossmann-like Domain"/>
    <property type="match status" value="1"/>
</dbReference>
<keyword evidence="3" id="KW-1185">Reference proteome</keyword>
<proteinExistence type="predicted"/>
<name>A0A934PUD2_9SPHI</name>
<dbReference type="SUPFAM" id="SSF51735">
    <property type="entry name" value="NAD(P)-binding Rossmann-fold domains"/>
    <property type="match status" value="1"/>
</dbReference>
<evidence type="ECO:0000313" key="3">
    <source>
        <dbReference type="Proteomes" id="UP000613193"/>
    </source>
</evidence>
<dbReference type="InterPro" id="IPR016040">
    <property type="entry name" value="NAD(P)-bd_dom"/>
</dbReference>
<dbReference type="AlphaFoldDB" id="A0A934PUD2"/>
<sequence length="268" mass="29482">MVISILGCGWYGTALAKQLVKSHTVKGSTTTAEKLPSLRAEGILPFLIDLSADGSRFADDFFKCDILIIAIPPKARSGEGEQYIPKLQTVVNAIERNAINKVILISSTGVYADLNREVDEHTDPQPVSSSGKILFVAEDLFRKQTGFKSTIIRFGGLVGPGRDPARFFAGKKNIPNGLAPVNLIHLDDCVGFTAAVLTMDAFGFTFNACTPHHPSKFAFYTQAAERAGMALPEFIPELKEWKIVSGVIADEVLRYEYIINNWFNWLNQ</sequence>
<accession>A0A934PUD2</accession>
<comment type="caution">
    <text evidence="2">The sequence shown here is derived from an EMBL/GenBank/DDBJ whole genome shotgun (WGS) entry which is preliminary data.</text>
</comment>
<dbReference type="InterPro" id="IPR051783">
    <property type="entry name" value="NAD(P)-dependent_oxidoreduct"/>
</dbReference>
<gene>
    <name evidence="2" type="ORF">I5M19_16960</name>
</gene>
<dbReference type="RefSeq" id="WP_200067547.1">
    <property type="nucleotide sequence ID" value="NZ_JAEHFW010000003.1"/>
</dbReference>
<dbReference type="PANTHER" id="PTHR48079">
    <property type="entry name" value="PROTEIN YEEZ"/>
    <property type="match status" value="1"/>
</dbReference>
<reference evidence="2" key="1">
    <citation type="submission" date="2020-12" db="EMBL/GenBank/DDBJ databases">
        <title>Bacterial novel species Mucilaginibacter sp. SD-g isolated from soil.</title>
        <authorList>
            <person name="Jung H.-Y."/>
        </authorList>
    </citation>
    <scope>NUCLEOTIDE SEQUENCE</scope>
    <source>
        <strain evidence="2">SD-g</strain>
    </source>
</reference>
<feature type="domain" description="NAD(P)-binding" evidence="1">
    <location>
        <begin position="9"/>
        <end position="159"/>
    </location>
</feature>
<dbReference type="CDD" id="cd05266">
    <property type="entry name" value="SDR_a4"/>
    <property type="match status" value="1"/>
</dbReference>